<protein>
    <submittedName>
        <fullName evidence="1">Predicted protein</fullName>
    </submittedName>
</protein>
<evidence type="ECO:0000313" key="2">
    <source>
        <dbReference type="Proteomes" id="UP000001876"/>
    </source>
</evidence>
<feature type="non-terminal residue" evidence="1">
    <location>
        <position position="192"/>
    </location>
</feature>
<dbReference type="AlphaFoldDB" id="C1MM90"/>
<dbReference type="EMBL" id="GG663737">
    <property type="protein sequence ID" value="EEH59004.1"/>
    <property type="molecule type" value="Genomic_DNA"/>
</dbReference>
<accession>C1MM90</accession>
<dbReference type="eggNOG" id="KOG4033">
    <property type="taxonomic scope" value="Eukaryota"/>
</dbReference>
<proteinExistence type="predicted"/>
<reference evidence="1 2" key="1">
    <citation type="journal article" date="2009" name="Science">
        <title>Green evolution and dynamic adaptations revealed by genomes of the marine picoeukaryotes Micromonas.</title>
        <authorList>
            <person name="Worden A.Z."/>
            <person name="Lee J.H."/>
            <person name="Mock T."/>
            <person name="Rouze P."/>
            <person name="Simmons M.P."/>
            <person name="Aerts A.L."/>
            <person name="Allen A.E."/>
            <person name="Cuvelier M.L."/>
            <person name="Derelle E."/>
            <person name="Everett M.V."/>
            <person name="Foulon E."/>
            <person name="Grimwood J."/>
            <person name="Gundlach H."/>
            <person name="Henrissat B."/>
            <person name="Napoli C."/>
            <person name="McDonald S.M."/>
            <person name="Parker M.S."/>
            <person name="Rombauts S."/>
            <person name="Salamov A."/>
            <person name="Von Dassow P."/>
            <person name="Badger J.H."/>
            <person name="Coutinho P.M."/>
            <person name="Demir E."/>
            <person name="Dubchak I."/>
            <person name="Gentemann C."/>
            <person name="Eikrem W."/>
            <person name="Gready J.E."/>
            <person name="John U."/>
            <person name="Lanier W."/>
            <person name="Lindquist E.A."/>
            <person name="Lucas S."/>
            <person name="Mayer K.F."/>
            <person name="Moreau H."/>
            <person name="Not F."/>
            <person name="Otillar R."/>
            <person name="Panaud O."/>
            <person name="Pangilinan J."/>
            <person name="Paulsen I."/>
            <person name="Piegu B."/>
            <person name="Poliakov A."/>
            <person name="Robbens S."/>
            <person name="Schmutz J."/>
            <person name="Toulza E."/>
            <person name="Wyss T."/>
            <person name="Zelensky A."/>
            <person name="Zhou K."/>
            <person name="Armbrust E.V."/>
            <person name="Bhattacharya D."/>
            <person name="Goodenough U.W."/>
            <person name="Van de Peer Y."/>
            <person name="Grigoriev I.V."/>
        </authorList>
    </citation>
    <scope>NUCLEOTIDE SEQUENCE [LARGE SCALE GENOMIC DNA]</scope>
    <source>
        <strain evidence="1 2">CCMP1545</strain>
    </source>
</reference>
<dbReference type="OrthoDB" id="2157380at2759"/>
<organism evidence="2">
    <name type="scientific">Micromonas pusilla (strain CCMP1545)</name>
    <name type="common">Picoplanktonic green alga</name>
    <dbReference type="NCBI Taxonomy" id="564608"/>
    <lineage>
        <taxon>Eukaryota</taxon>
        <taxon>Viridiplantae</taxon>
        <taxon>Chlorophyta</taxon>
        <taxon>Mamiellophyceae</taxon>
        <taxon>Mamiellales</taxon>
        <taxon>Mamiellaceae</taxon>
        <taxon>Micromonas</taxon>
    </lineage>
</organism>
<dbReference type="InterPro" id="IPR019332">
    <property type="entry name" value="OSCP1"/>
</dbReference>
<dbReference type="GeneID" id="9682798"/>
<sequence>MAPSMHALPLVICNMGCEMMYILEQRLRAQSIKPDKAVKVLDDVSRAMFDASFVDELFRPQEMYTESSLKHVFTKLAHASIMRLSESSMGKLFDLMTMGFKYQLTQCLTPTQIVDVTLTHVVTVRSYLTDESVIALLDAFEAKCRDVYGRFTVNEWIDLRADLHDYLKDYRVKVSLFLQAGVQKSDGSFCVP</sequence>
<dbReference type="RefSeq" id="XP_003057359.1">
    <property type="nucleotide sequence ID" value="XM_003057313.1"/>
</dbReference>
<evidence type="ECO:0000313" key="1">
    <source>
        <dbReference type="EMBL" id="EEH59004.1"/>
    </source>
</evidence>
<gene>
    <name evidence="1" type="ORF">MICPUCDRAFT_14939</name>
</gene>
<dbReference type="Pfam" id="PF10188">
    <property type="entry name" value="Oscp1"/>
    <property type="match status" value="1"/>
</dbReference>
<dbReference type="GO" id="GO:0005737">
    <property type="term" value="C:cytoplasm"/>
    <property type="evidence" value="ECO:0007669"/>
    <property type="project" value="TreeGrafter"/>
</dbReference>
<dbReference type="KEGG" id="mpp:MICPUCDRAFT_14939"/>
<name>C1MM90_MICPC</name>
<dbReference type="Proteomes" id="UP000001876">
    <property type="component" value="Unassembled WGS sequence"/>
</dbReference>
<keyword evidence="2" id="KW-1185">Reference proteome</keyword>
<dbReference type="STRING" id="564608.C1MM90"/>
<dbReference type="PANTHER" id="PTHR21439">
    <property type="entry name" value="OXIDORED-NITRO DOMAIN-CONTAINING PROTEIN"/>
    <property type="match status" value="1"/>
</dbReference>
<dbReference type="PANTHER" id="PTHR21439:SF0">
    <property type="entry name" value="PROTEIN OSCP1"/>
    <property type="match status" value="1"/>
</dbReference>
<dbReference type="OMA" id="NLCCETI"/>
<dbReference type="GO" id="GO:0005886">
    <property type="term" value="C:plasma membrane"/>
    <property type="evidence" value="ECO:0007669"/>
    <property type="project" value="TreeGrafter"/>
</dbReference>